<dbReference type="SUPFAM" id="SSF54637">
    <property type="entry name" value="Thioesterase/thiol ester dehydrase-isomerase"/>
    <property type="match status" value="2"/>
</dbReference>
<accession>A0A917CT53</accession>
<dbReference type="CDD" id="cd00586">
    <property type="entry name" value="4HBT"/>
    <property type="match status" value="1"/>
</dbReference>
<dbReference type="RefSeq" id="WP_189029279.1">
    <property type="nucleotide sequence ID" value="NZ_BMKR01000024.1"/>
</dbReference>
<feature type="domain" description="Acyl-ACP thioesterase N-terminal hotdog" evidence="1">
    <location>
        <begin position="11"/>
        <end position="125"/>
    </location>
</feature>
<evidence type="ECO:0000259" key="2">
    <source>
        <dbReference type="Pfam" id="PF20791"/>
    </source>
</evidence>
<dbReference type="EMBL" id="BMKR01000024">
    <property type="protein sequence ID" value="GGF96922.1"/>
    <property type="molecule type" value="Genomic_DNA"/>
</dbReference>
<name>A0A917CT53_9BACL</name>
<dbReference type="Gene3D" id="3.10.129.10">
    <property type="entry name" value="Hotdog Thioesterase"/>
    <property type="match status" value="2"/>
</dbReference>
<proteinExistence type="predicted"/>
<comment type="caution">
    <text evidence="3">The sequence shown here is derived from an EMBL/GenBank/DDBJ whole genome shotgun (WGS) entry which is preliminary data.</text>
</comment>
<dbReference type="Proteomes" id="UP000637643">
    <property type="component" value="Unassembled WGS sequence"/>
</dbReference>
<reference evidence="3" key="2">
    <citation type="submission" date="2020-09" db="EMBL/GenBank/DDBJ databases">
        <authorList>
            <person name="Sun Q."/>
            <person name="Zhou Y."/>
        </authorList>
    </citation>
    <scope>NUCLEOTIDE SEQUENCE</scope>
    <source>
        <strain evidence="3">CGMCC 1.16134</strain>
    </source>
</reference>
<sequence length="253" mass="28950">MNNKDQGLWISQYSVHTSDTDYRSKGKLSFLLDIMQRAADSAVSGLGLSLEKMMEAGMGWMLITLDLQLKQMPRPNDLLTIYTWSKGTKGAMWQRDYRIFDSNKVEIASARSIWVLVDIAERKILRPSALPVKVTHYDGDSVGGIPEKLRVPPQLPMEEAYPYKVRYSGLDNNGHLNNARYGDLCSDVLTLEEWEQMEQRRFRISYIQEAIFDEAIQIMRSQVTPEGIFIRGQNGEKVFFEACVELGLEKEAE</sequence>
<feature type="domain" description="Acyl-ACP thioesterase-like C-terminal" evidence="2">
    <location>
        <begin position="161"/>
        <end position="223"/>
    </location>
</feature>
<dbReference type="InterPro" id="IPR002864">
    <property type="entry name" value="Acyl-ACP_thioesterase_NHD"/>
</dbReference>
<dbReference type="GO" id="GO:0006633">
    <property type="term" value="P:fatty acid biosynthetic process"/>
    <property type="evidence" value="ECO:0007669"/>
    <property type="project" value="InterPro"/>
</dbReference>
<reference evidence="3" key="1">
    <citation type="journal article" date="2014" name="Int. J. Syst. Evol. Microbiol.">
        <title>Complete genome sequence of Corynebacterium casei LMG S-19264T (=DSM 44701T), isolated from a smear-ripened cheese.</title>
        <authorList>
            <consortium name="US DOE Joint Genome Institute (JGI-PGF)"/>
            <person name="Walter F."/>
            <person name="Albersmeier A."/>
            <person name="Kalinowski J."/>
            <person name="Ruckert C."/>
        </authorList>
    </citation>
    <scope>NUCLEOTIDE SEQUENCE</scope>
    <source>
        <strain evidence="3">CGMCC 1.16134</strain>
    </source>
</reference>
<dbReference type="GO" id="GO:0016790">
    <property type="term" value="F:thiolester hydrolase activity"/>
    <property type="evidence" value="ECO:0007669"/>
    <property type="project" value="InterPro"/>
</dbReference>
<dbReference type="Pfam" id="PF20791">
    <property type="entry name" value="Acyl-ACP_TE_C"/>
    <property type="match status" value="1"/>
</dbReference>
<gene>
    <name evidence="3" type="ORF">GCM10010912_47090</name>
</gene>
<evidence type="ECO:0000313" key="3">
    <source>
        <dbReference type="EMBL" id="GGF96922.1"/>
    </source>
</evidence>
<protein>
    <submittedName>
        <fullName evidence="3">Acyl-ACP thioesterase</fullName>
    </submittedName>
</protein>
<evidence type="ECO:0000313" key="4">
    <source>
        <dbReference type="Proteomes" id="UP000637643"/>
    </source>
</evidence>
<organism evidence="3 4">
    <name type="scientific">Paenibacillus albidus</name>
    <dbReference type="NCBI Taxonomy" id="2041023"/>
    <lineage>
        <taxon>Bacteria</taxon>
        <taxon>Bacillati</taxon>
        <taxon>Bacillota</taxon>
        <taxon>Bacilli</taxon>
        <taxon>Bacillales</taxon>
        <taxon>Paenibacillaceae</taxon>
        <taxon>Paenibacillus</taxon>
    </lineage>
</organism>
<keyword evidence="4" id="KW-1185">Reference proteome</keyword>
<dbReference type="InterPro" id="IPR029069">
    <property type="entry name" value="HotDog_dom_sf"/>
</dbReference>
<dbReference type="InterPro" id="IPR049427">
    <property type="entry name" value="Acyl-ACP_TE_C"/>
</dbReference>
<dbReference type="Pfam" id="PF01643">
    <property type="entry name" value="Acyl-ACP_TE"/>
    <property type="match status" value="1"/>
</dbReference>
<evidence type="ECO:0000259" key="1">
    <source>
        <dbReference type="Pfam" id="PF01643"/>
    </source>
</evidence>
<dbReference type="AlphaFoldDB" id="A0A917CT53"/>